<feature type="transmembrane region" description="Helical" evidence="1">
    <location>
        <begin position="32"/>
        <end position="53"/>
    </location>
</feature>
<evidence type="ECO:0000313" key="2">
    <source>
        <dbReference type="EMBL" id="EEF65611.1"/>
    </source>
</evidence>
<keyword evidence="1" id="KW-1133">Transmembrane helix</keyword>
<dbReference type="HOGENOM" id="CLU_2601274_0_0_9"/>
<evidence type="ECO:0000256" key="1">
    <source>
        <dbReference type="SAM" id="Phobius"/>
    </source>
</evidence>
<reference evidence="2 3" key="2">
    <citation type="submission" date="2009-02" db="EMBL/GenBank/DDBJ databases">
        <title>Draft genome sequence of Holdemania filiformis DSM 12042.</title>
        <authorList>
            <person name="Sudarsanam P."/>
            <person name="Ley R."/>
            <person name="Guruge J."/>
            <person name="Turnbaugh P.J."/>
            <person name="Mahowald M."/>
            <person name="Liep D."/>
            <person name="Gordon J."/>
        </authorList>
    </citation>
    <scope>NUCLEOTIDE SEQUENCE [LARGE SCALE GENOMIC DNA]</scope>
    <source>
        <strain evidence="2 3">DSM 12042</strain>
    </source>
</reference>
<feature type="transmembrane region" description="Helical" evidence="1">
    <location>
        <begin position="7"/>
        <end position="26"/>
    </location>
</feature>
<gene>
    <name evidence="2" type="ORF">HOLDEFILI_04257</name>
</gene>
<protein>
    <submittedName>
        <fullName evidence="2">Uncharacterized protein</fullName>
    </submittedName>
</protein>
<reference evidence="2 3" key="1">
    <citation type="submission" date="2008-12" db="EMBL/GenBank/DDBJ databases">
        <authorList>
            <person name="Fulton L."/>
            <person name="Clifton S."/>
            <person name="Fulton B."/>
            <person name="Xu J."/>
            <person name="Minx P."/>
            <person name="Pepin K.H."/>
            <person name="Johnson M."/>
            <person name="Bhonagiri V."/>
            <person name="Nash W.E."/>
            <person name="Mardis E.R."/>
            <person name="Wilson R.K."/>
        </authorList>
    </citation>
    <scope>NUCLEOTIDE SEQUENCE [LARGE SCALE GENOMIC DNA]</scope>
    <source>
        <strain evidence="2 3">DSM 12042</strain>
    </source>
</reference>
<sequence length="79" mass="8587">MSVSLSAIFKRGIVVFVVIVSGFVMIMKKSAVLLSLIRLMFVMAVGSGSAAPWNNVIIRQQKPTRNIGRGSLKPVQDLI</sequence>
<keyword evidence="1" id="KW-0812">Transmembrane</keyword>
<organism evidence="2 3">
    <name type="scientific">Holdemania filiformis DSM 12042</name>
    <dbReference type="NCBI Taxonomy" id="545696"/>
    <lineage>
        <taxon>Bacteria</taxon>
        <taxon>Bacillati</taxon>
        <taxon>Bacillota</taxon>
        <taxon>Erysipelotrichia</taxon>
        <taxon>Erysipelotrichales</taxon>
        <taxon>Erysipelotrichaceae</taxon>
        <taxon>Holdemania</taxon>
    </lineage>
</organism>
<dbReference type="STRING" id="545696.HOLDEFILI_04257"/>
<proteinExistence type="predicted"/>
<dbReference type="Proteomes" id="UP000005950">
    <property type="component" value="Unassembled WGS sequence"/>
</dbReference>
<evidence type="ECO:0000313" key="3">
    <source>
        <dbReference type="Proteomes" id="UP000005950"/>
    </source>
</evidence>
<accession>B9YEI0</accession>
<dbReference type="AlphaFoldDB" id="B9YEI0"/>
<name>B9YEI0_9FIRM</name>
<keyword evidence="1" id="KW-0472">Membrane</keyword>
<dbReference type="EMBL" id="ACCF01000277">
    <property type="protein sequence ID" value="EEF65611.1"/>
    <property type="molecule type" value="Genomic_DNA"/>
</dbReference>
<comment type="caution">
    <text evidence="2">The sequence shown here is derived from an EMBL/GenBank/DDBJ whole genome shotgun (WGS) entry which is preliminary data.</text>
</comment>